<evidence type="ECO:0000313" key="1">
    <source>
        <dbReference type="EMBL" id="QZE14203.1"/>
    </source>
</evidence>
<protein>
    <submittedName>
        <fullName evidence="1">Uncharacterized protein</fullName>
    </submittedName>
</protein>
<sequence length="856" mass="98353">MRYIYSLFVFLCILLSEVHVEAQNAFLESRFSYYSYEDEISFIYHDPVDFSLSNTELRVDDIKHYFSIRRLTPKVSLLSISIDKLDMGDHNVVLMVKDQAVASCRFSILHSQINEVKLDKLSGGLIVDRRPFYPLGFYTRLPMDQVIKREVYHGFNMVGPYQNLKKNNFESRKAYMDLCHQLGLKVNYAVNSIVNEGNIDTKKDLDKETGKSNLELLQEEVLRMKDHPALLSWYLSDEPVGQGRDPRYLEKAYNLIHTLDPYHPITMVFMTPSRASEFDTSMDIAMTDPYPIPGPIDEIPQSVNVLMNQFEYRKGVWYVPQTFGGGEFWEREPTEQEIRAMCYSAIQQGAMGLQAFIKKGVNEFPKSITSWNGYVKVVNEIQMLMPWLNSRAMRQELTTENSDILASYWRRDDSGLLIVVNKSNKPMNFNVALPSSCREEKVEVMFENRTLPFNNAYVSDMIDALGVRVYKIYEPKDKSNNLLSFGDFEEFSSASTPSSCYARNSSFDGSRYFLDATSYYEGHYSLCFFNNGSDSEMGLSFYRTLVSPNQGYHLSFCAKSETLSTDTLFIELKGIDKKIPFILTPEWKRYDYQFSTKDNSSQISIGIISKVHGRCWVDNIEMYYDPFIMEKKGSDNTSLVVLKKHGEGTLLYRTTIMGHKSRWRKYRLPIKVNKTTLIEAKLEVKGKVLNYSSKMILNHLGMKGNLKLNVPASDKYPGLSKGKTLIDGKFATPSYFDKNWQGYEGIDLAGVIDLCGSNELEQIRFNFLDDVNDGIHLPKQIKVFGSLDGKHFKQISETSIESSKPGKNVNKVVVLCPLKTKTRYIKYVVETTHIIPEGFLFKGSKAWTFIDEIEVY</sequence>
<reference evidence="1" key="1">
    <citation type="submission" date="2021-08" db="EMBL/GenBank/DDBJ databases">
        <title>Novel anaerobic bacterium isolated from sea squirt in East Sea, Republic of Korea.</title>
        <authorList>
            <person name="Nguyen T.H."/>
            <person name="Li Z."/>
            <person name="Lee Y.-J."/>
            <person name="Ko J."/>
            <person name="Kim S.-G."/>
        </authorList>
    </citation>
    <scope>NUCLEOTIDE SEQUENCE</scope>
    <source>
        <strain evidence="1">KCTC 25031</strain>
    </source>
</reference>
<dbReference type="Proteomes" id="UP000826212">
    <property type="component" value="Chromosome"/>
</dbReference>
<keyword evidence="2" id="KW-1185">Reference proteome</keyword>
<evidence type="ECO:0000313" key="2">
    <source>
        <dbReference type="Proteomes" id="UP000826212"/>
    </source>
</evidence>
<accession>A0AC61NF15</accession>
<gene>
    <name evidence="1" type="ORF">K4L44_17080</name>
</gene>
<name>A0AC61NF15_9BACT</name>
<organism evidence="1 2">
    <name type="scientific">Halosquirtibacter laminarini</name>
    <dbReference type="NCBI Taxonomy" id="3374600"/>
    <lineage>
        <taxon>Bacteria</taxon>
        <taxon>Pseudomonadati</taxon>
        <taxon>Bacteroidota</taxon>
        <taxon>Bacteroidia</taxon>
        <taxon>Marinilabiliales</taxon>
        <taxon>Prolixibacteraceae</taxon>
        <taxon>Halosquirtibacter</taxon>
    </lineage>
</organism>
<proteinExistence type="predicted"/>
<dbReference type="EMBL" id="CP081303">
    <property type="protein sequence ID" value="QZE14203.1"/>
    <property type="molecule type" value="Genomic_DNA"/>
</dbReference>